<comment type="caution">
    <text evidence="2">The sequence shown here is derived from an EMBL/GenBank/DDBJ whole genome shotgun (WGS) entry which is preliminary data.</text>
</comment>
<name>X6N5C9_RETFI</name>
<dbReference type="AlphaFoldDB" id="X6N5C9"/>
<dbReference type="Proteomes" id="UP000023152">
    <property type="component" value="Unassembled WGS sequence"/>
</dbReference>
<accession>X6N5C9</accession>
<dbReference type="EMBL" id="ASPP01012092">
    <property type="protein sequence ID" value="ETO20939.1"/>
    <property type="molecule type" value="Genomic_DNA"/>
</dbReference>
<proteinExistence type="predicted"/>
<evidence type="ECO:0000313" key="2">
    <source>
        <dbReference type="EMBL" id="ETO20939.1"/>
    </source>
</evidence>
<sequence length="192" mass="22311">MTADDNVFVFAICKDLKTANKMKQKGTYYVPFHMGSHWNTVVFEFRPFVLTWQFDNAPCFYNLYTHLPPQKKKKNKLQNSNSAISCAKNQRLVSSLFIYFCYCCFGNVKQSKANATNIIFSHIKNFCKEDENILTIRYSQGSKNEPQREIPNSQKKKKKKGEERTKNERKTLEESPAGICGSKNDERLCLIH</sequence>
<evidence type="ECO:0000256" key="1">
    <source>
        <dbReference type="SAM" id="MobiDB-lite"/>
    </source>
</evidence>
<protein>
    <submittedName>
        <fullName evidence="2">Uncharacterized protein</fullName>
    </submittedName>
</protein>
<feature type="region of interest" description="Disordered" evidence="1">
    <location>
        <begin position="138"/>
        <end position="184"/>
    </location>
</feature>
<gene>
    <name evidence="2" type="ORF">RFI_16269</name>
</gene>
<reference evidence="2 3" key="1">
    <citation type="journal article" date="2013" name="Curr. Biol.">
        <title>The Genome of the Foraminiferan Reticulomyxa filosa.</title>
        <authorList>
            <person name="Glockner G."/>
            <person name="Hulsmann N."/>
            <person name="Schleicher M."/>
            <person name="Noegel A.A."/>
            <person name="Eichinger L."/>
            <person name="Gallinger C."/>
            <person name="Pawlowski J."/>
            <person name="Sierra R."/>
            <person name="Euteneuer U."/>
            <person name="Pillet L."/>
            <person name="Moustafa A."/>
            <person name="Platzer M."/>
            <person name="Groth M."/>
            <person name="Szafranski K."/>
            <person name="Schliwa M."/>
        </authorList>
    </citation>
    <scope>NUCLEOTIDE SEQUENCE [LARGE SCALE GENOMIC DNA]</scope>
</reference>
<evidence type="ECO:0000313" key="3">
    <source>
        <dbReference type="Proteomes" id="UP000023152"/>
    </source>
</evidence>
<organism evidence="2 3">
    <name type="scientific">Reticulomyxa filosa</name>
    <dbReference type="NCBI Taxonomy" id="46433"/>
    <lineage>
        <taxon>Eukaryota</taxon>
        <taxon>Sar</taxon>
        <taxon>Rhizaria</taxon>
        <taxon>Retaria</taxon>
        <taxon>Foraminifera</taxon>
        <taxon>Monothalamids</taxon>
        <taxon>Reticulomyxidae</taxon>
        <taxon>Reticulomyxa</taxon>
    </lineage>
</organism>
<keyword evidence="3" id="KW-1185">Reference proteome</keyword>
<feature type="compositionally biased region" description="Basic and acidic residues" evidence="1">
    <location>
        <begin position="160"/>
        <end position="173"/>
    </location>
</feature>